<gene>
    <name evidence="4" type="ORF">Tci_004733</name>
</gene>
<feature type="coiled-coil region" evidence="1">
    <location>
        <begin position="437"/>
        <end position="464"/>
    </location>
</feature>
<proteinExistence type="predicted"/>
<feature type="domain" description="Reverse transcriptase Ty1/copia-type" evidence="3">
    <location>
        <begin position="577"/>
        <end position="747"/>
    </location>
</feature>
<dbReference type="InterPro" id="IPR013103">
    <property type="entry name" value="RVT_2"/>
</dbReference>
<dbReference type="SUPFAM" id="SSF56672">
    <property type="entry name" value="DNA/RNA polymerases"/>
    <property type="match status" value="1"/>
</dbReference>
<comment type="caution">
    <text evidence="4">The sequence shown here is derived from an EMBL/GenBank/DDBJ whole genome shotgun (WGS) entry which is preliminary data.</text>
</comment>
<name>A0A6L2J9Q7_TANCI</name>
<evidence type="ECO:0000256" key="2">
    <source>
        <dbReference type="SAM" id="MobiDB-lite"/>
    </source>
</evidence>
<feature type="region of interest" description="Disordered" evidence="2">
    <location>
        <begin position="1076"/>
        <end position="1118"/>
    </location>
</feature>
<dbReference type="PANTHER" id="PTHR11439:SF509">
    <property type="entry name" value="RNA-DIRECTED DNA POLYMERASE"/>
    <property type="match status" value="1"/>
</dbReference>
<feature type="compositionally biased region" description="Basic residues" evidence="2">
    <location>
        <begin position="64"/>
        <end position="73"/>
    </location>
</feature>
<feature type="compositionally biased region" description="Low complexity" evidence="2">
    <location>
        <begin position="48"/>
        <end position="63"/>
    </location>
</feature>
<reference evidence="4" key="1">
    <citation type="journal article" date="2019" name="Sci. Rep.">
        <title>Draft genome of Tanacetum cinerariifolium, the natural source of mosquito coil.</title>
        <authorList>
            <person name="Yamashiro T."/>
            <person name="Shiraishi A."/>
            <person name="Satake H."/>
            <person name="Nakayama K."/>
        </authorList>
    </citation>
    <scope>NUCLEOTIDE SEQUENCE</scope>
</reference>
<keyword evidence="1" id="KW-0175">Coiled coil</keyword>
<protein>
    <recommendedName>
        <fullName evidence="3">Reverse transcriptase Ty1/copia-type domain-containing protein</fullName>
    </recommendedName>
</protein>
<dbReference type="Pfam" id="PF07727">
    <property type="entry name" value="RVT_2"/>
    <property type="match status" value="1"/>
</dbReference>
<dbReference type="InterPro" id="IPR043502">
    <property type="entry name" value="DNA/RNA_pol_sf"/>
</dbReference>
<accession>A0A6L2J9Q7</accession>
<organism evidence="4">
    <name type="scientific">Tanacetum cinerariifolium</name>
    <name type="common">Dalmatian daisy</name>
    <name type="synonym">Chrysanthemum cinerariifolium</name>
    <dbReference type="NCBI Taxonomy" id="118510"/>
    <lineage>
        <taxon>Eukaryota</taxon>
        <taxon>Viridiplantae</taxon>
        <taxon>Streptophyta</taxon>
        <taxon>Embryophyta</taxon>
        <taxon>Tracheophyta</taxon>
        <taxon>Spermatophyta</taxon>
        <taxon>Magnoliopsida</taxon>
        <taxon>eudicotyledons</taxon>
        <taxon>Gunneridae</taxon>
        <taxon>Pentapetalae</taxon>
        <taxon>asterids</taxon>
        <taxon>campanulids</taxon>
        <taxon>Asterales</taxon>
        <taxon>Asteraceae</taxon>
        <taxon>Asteroideae</taxon>
        <taxon>Anthemideae</taxon>
        <taxon>Anthemidinae</taxon>
        <taxon>Tanacetum</taxon>
    </lineage>
</organism>
<sequence length="1168" mass="133090">MHAVPTLIIGNYMPPKSDLEIDELEFTYGPKESTTSESNAETSDLDSCKSSSSEETLETVPKPIKTKPKNPKPSKRDWNGLMSKKLGLGYGFTKNACFVCGSFSHLIRDCDFHEKRMAKQVELNKQKGKSTGLRENRPVWNNVQRLNHQNKFVPTVVLTKTGRLPVNAARQKFTSHAASTRTARKVNTARPIVNEIRPRHNVYKSYSPIRRPFNRTRAPKANFAQHKVNTARNKSVSAVEGKWETVVKASAGCNWRYKRHCWNRVSKYNSGSKSRECVDIKDPLGRLKHMTRNKAYLVDYQDFNGSHVAFGASKGQITSKDTKCLVLSPDFKLPDENQILLSVPRQHNMYSFNLENIVPSRGLACLIAKAIVDESTKWHRRVLVTKPQNKIPYELLTGKFEEKYNEGFLVGYSLSSKAFRPIPAENKANKTAGPKKTNNSVEELKRLKRQEKEANDAAGTLRKMFAQNTKDLLLQAGDVRASSTNYINTASTPFNAASTPLNTASTLTNQDDSHIPSLEDIYKVSRDGIFTSASYDNKGAVVDFTNLETTMNIYQALEDESWVDAMQEELLQFKIQKVWIMVDLPFKKKTIRTKWVYRNKKDDKGVVVRNKARLVAQGHRQEEGIDYDEVFALVARIKAIRIFLAFASYMGFIVYHMDVKSAFLYGKIDEEVYVSQPLGFIDPKFPNKVYKLVKALYGLHQALRAWYATLSTILVQSGYRRGLIDKTLFIKKDKKDIMLDKYVVEILKKFDFLSMKTTSTPIETKKPMVKDEEAANVDVHLYRSMISSLMYLTASRPNIMYADCACSRFQVTPKTLHLQAMKRIFRYLKDQLKLGNPQQEDVNFLAGDSFHGSAKSKKLYLLQLQRHNILLLQAAVDKYCGFRIKWQTETGKELSNPLMAGSFLKTTLPTNGEDGLKLKKLMDLCTNLSNKVLELESEVIDIKSTYQERIEKLEDRVERYEEENRVLKELKSVHSIDDADDLVMEKEKSSKQGRKIADIDADVEINLEKAQAEAYNLDLDHQEKVLSMMDVNEKEPADVEEVLEVVKAAKLMTKVVTTAGATKVSVPRKRRGFIIQDPKETTTTATVQPKAKKDVEVKSSKREGKSLEQENAKKQKIEEETKELKKHLQIVTDDDDDDVYTDATPLASKFPITDYKIHTERNRPYDMC</sequence>
<dbReference type="EMBL" id="BKCJ010000388">
    <property type="protein sequence ID" value="GEU32755.1"/>
    <property type="molecule type" value="Genomic_DNA"/>
</dbReference>
<feature type="compositionally biased region" description="Low complexity" evidence="2">
    <location>
        <begin position="32"/>
        <end position="42"/>
    </location>
</feature>
<feature type="coiled-coil region" evidence="1">
    <location>
        <begin position="918"/>
        <end position="970"/>
    </location>
</feature>
<evidence type="ECO:0000259" key="3">
    <source>
        <dbReference type="Pfam" id="PF07727"/>
    </source>
</evidence>
<evidence type="ECO:0000313" key="4">
    <source>
        <dbReference type="EMBL" id="GEU32755.1"/>
    </source>
</evidence>
<feature type="compositionally biased region" description="Basic and acidic residues" evidence="2">
    <location>
        <begin position="1091"/>
        <end position="1118"/>
    </location>
</feature>
<feature type="region of interest" description="Disordered" evidence="2">
    <location>
        <begin position="27"/>
        <end position="78"/>
    </location>
</feature>
<dbReference type="PANTHER" id="PTHR11439">
    <property type="entry name" value="GAG-POL-RELATED RETROTRANSPOSON"/>
    <property type="match status" value="1"/>
</dbReference>
<evidence type="ECO:0000256" key="1">
    <source>
        <dbReference type="SAM" id="Coils"/>
    </source>
</evidence>
<dbReference type="AlphaFoldDB" id="A0A6L2J9Q7"/>